<dbReference type="AlphaFoldDB" id="A0A2J6QIY2"/>
<reference evidence="1 2" key="1">
    <citation type="submission" date="2016-05" db="EMBL/GenBank/DDBJ databases">
        <title>A degradative enzymes factory behind the ericoid mycorrhizal symbiosis.</title>
        <authorList>
            <consortium name="DOE Joint Genome Institute"/>
            <person name="Martino E."/>
            <person name="Morin E."/>
            <person name="Grelet G."/>
            <person name="Kuo A."/>
            <person name="Kohler A."/>
            <person name="Daghino S."/>
            <person name="Barry K."/>
            <person name="Choi C."/>
            <person name="Cichocki N."/>
            <person name="Clum A."/>
            <person name="Copeland A."/>
            <person name="Hainaut M."/>
            <person name="Haridas S."/>
            <person name="Labutti K."/>
            <person name="Lindquist E."/>
            <person name="Lipzen A."/>
            <person name="Khouja H.-R."/>
            <person name="Murat C."/>
            <person name="Ohm R."/>
            <person name="Olson A."/>
            <person name="Spatafora J."/>
            <person name="Veneault-Fourrey C."/>
            <person name="Henrissat B."/>
            <person name="Grigoriev I."/>
            <person name="Martin F."/>
            <person name="Perotto S."/>
        </authorList>
    </citation>
    <scope>NUCLEOTIDE SEQUENCE [LARGE SCALE GENOMIC DNA]</scope>
    <source>
        <strain evidence="1 2">UAMH 7357</strain>
    </source>
</reference>
<dbReference type="EMBL" id="KZ613468">
    <property type="protein sequence ID" value="PMD26204.1"/>
    <property type="molecule type" value="Genomic_DNA"/>
</dbReference>
<organism evidence="1 2">
    <name type="scientific">Hyaloscypha hepaticicola</name>
    <dbReference type="NCBI Taxonomy" id="2082293"/>
    <lineage>
        <taxon>Eukaryota</taxon>
        <taxon>Fungi</taxon>
        <taxon>Dikarya</taxon>
        <taxon>Ascomycota</taxon>
        <taxon>Pezizomycotina</taxon>
        <taxon>Leotiomycetes</taxon>
        <taxon>Helotiales</taxon>
        <taxon>Hyaloscyphaceae</taxon>
        <taxon>Hyaloscypha</taxon>
    </lineage>
</organism>
<dbReference type="Proteomes" id="UP000235672">
    <property type="component" value="Unassembled WGS sequence"/>
</dbReference>
<keyword evidence="2" id="KW-1185">Reference proteome</keyword>
<protein>
    <recommendedName>
        <fullName evidence="3">Tc1-like transposase DDE domain-containing protein</fullName>
    </recommendedName>
</protein>
<sequence length="77" mass="9011">GWTNSGVRVVIYQWLVKRERVSVFPAYMIKGYIHSITFSDICIVDIFEDFIIDKLLPLYNLYPGPRLVIIIDNISVY</sequence>
<evidence type="ECO:0008006" key="3">
    <source>
        <dbReference type="Google" id="ProtNLM"/>
    </source>
</evidence>
<name>A0A2J6QIY2_9HELO</name>
<accession>A0A2J6QIY2</accession>
<evidence type="ECO:0000313" key="2">
    <source>
        <dbReference type="Proteomes" id="UP000235672"/>
    </source>
</evidence>
<feature type="non-terminal residue" evidence="1">
    <location>
        <position position="77"/>
    </location>
</feature>
<gene>
    <name evidence="1" type="ORF">NA56DRAFT_555075</name>
</gene>
<evidence type="ECO:0000313" key="1">
    <source>
        <dbReference type="EMBL" id="PMD26204.1"/>
    </source>
</evidence>
<proteinExistence type="predicted"/>
<dbReference type="OrthoDB" id="3504114at2759"/>
<feature type="non-terminal residue" evidence="1">
    <location>
        <position position="1"/>
    </location>
</feature>